<comment type="subunit">
    <text evidence="4">Homodimer.</text>
</comment>
<feature type="chain" id="PRO_5043773897" description="Beta-mannosidase B" evidence="13">
    <location>
        <begin position="22"/>
        <end position="947"/>
    </location>
</feature>
<dbReference type="FunFam" id="3.20.20.80:FF:000050">
    <property type="entry name" value="Beta-mannosidase B"/>
    <property type="match status" value="1"/>
</dbReference>
<dbReference type="GO" id="GO:0004567">
    <property type="term" value="F:beta-mannosidase activity"/>
    <property type="evidence" value="ECO:0007669"/>
    <property type="project" value="UniProtKB-EC"/>
</dbReference>
<dbReference type="AlphaFoldDB" id="A0AAV0TEZ6"/>
<dbReference type="InterPro" id="IPR036156">
    <property type="entry name" value="Beta-gal/glucu_dom_sf"/>
</dbReference>
<comment type="subcellular location">
    <subcellularLocation>
        <location evidence="2">Secreted</location>
    </subcellularLocation>
</comment>
<comment type="pathway">
    <text evidence="3">Glycan metabolism; N-glycan degradation.</text>
</comment>
<evidence type="ECO:0000256" key="10">
    <source>
        <dbReference type="ARBA" id="ARBA00038429"/>
    </source>
</evidence>
<evidence type="ECO:0000259" key="16">
    <source>
        <dbReference type="Pfam" id="PF17786"/>
    </source>
</evidence>
<protein>
    <recommendedName>
        <fullName evidence="11">Beta-mannosidase B</fullName>
        <ecNumber evidence="5">3.2.1.25</ecNumber>
    </recommendedName>
    <alternativeName>
        <fullName evidence="12">Mannanase B</fullName>
    </alternativeName>
</protein>
<evidence type="ECO:0000256" key="1">
    <source>
        <dbReference type="ARBA" id="ARBA00000829"/>
    </source>
</evidence>
<evidence type="ECO:0000259" key="17">
    <source>
        <dbReference type="Pfam" id="PF22666"/>
    </source>
</evidence>
<dbReference type="InterPro" id="IPR050887">
    <property type="entry name" value="Beta-mannosidase_GH2"/>
</dbReference>
<evidence type="ECO:0000256" key="9">
    <source>
        <dbReference type="ARBA" id="ARBA00023295"/>
    </source>
</evidence>
<keyword evidence="13" id="KW-0732">Signal</keyword>
<gene>
    <name evidence="18" type="ORF">HBR001_LOCUS2024</name>
</gene>
<feature type="signal peptide" evidence="13">
    <location>
        <begin position="1"/>
        <end position="21"/>
    </location>
</feature>
<evidence type="ECO:0000256" key="5">
    <source>
        <dbReference type="ARBA" id="ARBA00012754"/>
    </source>
</evidence>
<evidence type="ECO:0000256" key="2">
    <source>
        <dbReference type="ARBA" id="ARBA00004613"/>
    </source>
</evidence>
<organism evidence="18 19">
    <name type="scientific">Hyaloperonospora brassicae</name>
    <name type="common">Brassica downy mildew</name>
    <name type="synonym">Peronospora brassicae</name>
    <dbReference type="NCBI Taxonomy" id="162125"/>
    <lineage>
        <taxon>Eukaryota</taxon>
        <taxon>Sar</taxon>
        <taxon>Stramenopiles</taxon>
        <taxon>Oomycota</taxon>
        <taxon>Peronosporomycetes</taxon>
        <taxon>Peronosporales</taxon>
        <taxon>Peronosporaceae</taxon>
        <taxon>Hyaloperonospora</taxon>
    </lineage>
</organism>
<evidence type="ECO:0000256" key="8">
    <source>
        <dbReference type="ARBA" id="ARBA00023180"/>
    </source>
</evidence>
<evidence type="ECO:0000256" key="7">
    <source>
        <dbReference type="ARBA" id="ARBA00022801"/>
    </source>
</evidence>
<dbReference type="PANTHER" id="PTHR43730">
    <property type="entry name" value="BETA-MANNOSIDASE"/>
    <property type="match status" value="1"/>
</dbReference>
<name>A0AAV0TEZ6_HYABA</name>
<evidence type="ECO:0000256" key="12">
    <source>
        <dbReference type="ARBA" id="ARBA00041614"/>
    </source>
</evidence>
<sequence length="947" mass="107266">MRCWTWSRNASFALLASGALWSRVPTARVIRLDQWKFCSSNGSVCVENATVPGTSHVHLLEAEVLLQDPYYRFNEALYQWVAQEKWTYTTHVTLPKDVDKTQTTLVFETLDGIARVLVNGKQVAATADSFVPYRIDLADVLVTSVNEIRVVFEPVMQYARRQADKYPYFVPATENFNTWTEPSRRSFVRKAGSDFGWDWGPAYATAGIAGAAFIEVKEPVVELLDLDILQVFPSGIDDLSAVDVTVSVALKGGIASQRALTLELFVDEVKKAATTTTTSKNWTENAVVDLTFRLNYPKLWWPVGYGEAHLYDIRVDAWNAHTKSSLFQKTGIRHVELVQDDTNAGNVTGKTFYFKINGVPVFIKGANWIPTDSFPTRTKTSTVQHLLESARAANMNMIRVWGGGRYESDFFYSECDRLGILVWQELMFACGMYPRDTAFLNNALEEVKYQVSRLRKYTSIAIWGGNNENENMMEQFAAAPIFPPGTTFNRDIAVADYTKLYVDLFYPTVTAIDSSRPFVDTSPSNGLYSVDPYVKRWGSSNDIAYGDVHFYDYNNDCQDYRIYPRARFVSEFGFQSWPSAASLRDVSSKEDWGSFQAFWRFLKFRERHENGTTQMRTQLERRFDIPLPFRNEKWLAGASDTLEDEFSGFSINKSIESYLYLTQVQQALCYQTAIQTWRRGKNLELGMTMGILYWQLNDIWQGSSWSSIEHAGRWKSLHYVAKREFAPFIVSIHEQSSDGTLQVYAVSDVNQELDVNIVYELRRVKCGSLVKSIARTAVEIAALESRPIDELNVNALLDHDATSCSRQSCYLDIRCVVKNRGTRSEVTPVCEDTHHFFAPFKHLDLGQGEVTVHSVVKTTAANATAFRVELVSTDFVALFVELDAPGVPGYWSVNSFLMLDNTMKTLTFLPAPSQGAAKLSGATFARLVAVNWLQKRFDYETAHIAVM</sequence>
<dbReference type="EMBL" id="CANTFL010000214">
    <property type="protein sequence ID" value="CAI5718539.1"/>
    <property type="molecule type" value="Genomic_DNA"/>
</dbReference>
<dbReference type="InterPro" id="IPR017853">
    <property type="entry name" value="GH"/>
</dbReference>
<keyword evidence="6" id="KW-0964">Secreted</keyword>
<dbReference type="InterPro" id="IPR041625">
    <property type="entry name" value="Beta-mannosidase_Ig"/>
</dbReference>
<dbReference type="Pfam" id="PF17753">
    <property type="entry name" value="Ig_mannosidase"/>
    <property type="match status" value="1"/>
</dbReference>
<evidence type="ECO:0000256" key="6">
    <source>
        <dbReference type="ARBA" id="ARBA00022525"/>
    </source>
</evidence>
<dbReference type="GO" id="GO:0005975">
    <property type="term" value="P:carbohydrate metabolic process"/>
    <property type="evidence" value="ECO:0007669"/>
    <property type="project" value="InterPro"/>
</dbReference>
<keyword evidence="19" id="KW-1185">Reference proteome</keyword>
<dbReference type="Pfam" id="PF17786">
    <property type="entry name" value="Mannosidase_ig"/>
    <property type="match status" value="1"/>
</dbReference>
<dbReference type="InterPro" id="IPR054593">
    <property type="entry name" value="Beta-mannosidase-like_N2"/>
</dbReference>
<dbReference type="Pfam" id="PF00703">
    <property type="entry name" value="Glyco_hydro_2"/>
    <property type="match status" value="1"/>
</dbReference>
<keyword evidence="7" id="KW-0378">Hydrolase</keyword>
<dbReference type="GO" id="GO:0006516">
    <property type="term" value="P:glycoprotein catabolic process"/>
    <property type="evidence" value="ECO:0007669"/>
    <property type="project" value="TreeGrafter"/>
</dbReference>
<dbReference type="InterPro" id="IPR013783">
    <property type="entry name" value="Ig-like_fold"/>
</dbReference>
<reference evidence="18" key="1">
    <citation type="submission" date="2022-12" db="EMBL/GenBank/DDBJ databases">
        <authorList>
            <person name="Webb A."/>
        </authorList>
    </citation>
    <scope>NUCLEOTIDE SEQUENCE</scope>
    <source>
        <strain evidence="18">Hp1</strain>
    </source>
</reference>
<evidence type="ECO:0000313" key="18">
    <source>
        <dbReference type="EMBL" id="CAI5718539.1"/>
    </source>
</evidence>
<evidence type="ECO:0000256" key="3">
    <source>
        <dbReference type="ARBA" id="ARBA00004740"/>
    </source>
</evidence>
<dbReference type="Proteomes" id="UP001162031">
    <property type="component" value="Unassembled WGS sequence"/>
</dbReference>
<dbReference type="PANTHER" id="PTHR43730:SF1">
    <property type="entry name" value="BETA-MANNOSIDASE"/>
    <property type="match status" value="1"/>
</dbReference>
<dbReference type="InterPro" id="IPR006102">
    <property type="entry name" value="Ig-like_GH2"/>
</dbReference>
<dbReference type="Gene3D" id="2.60.120.260">
    <property type="entry name" value="Galactose-binding domain-like"/>
    <property type="match status" value="1"/>
</dbReference>
<feature type="domain" description="Beta-mannosidase-like galactose-binding" evidence="17">
    <location>
        <begin position="35"/>
        <end position="209"/>
    </location>
</feature>
<proteinExistence type="inferred from homology"/>
<keyword evidence="9" id="KW-0326">Glycosidase</keyword>
<dbReference type="SUPFAM" id="SSF49785">
    <property type="entry name" value="Galactose-binding domain-like"/>
    <property type="match status" value="1"/>
</dbReference>
<comment type="catalytic activity">
    <reaction evidence="1">
        <text>Hydrolysis of terminal, non-reducing beta-D-mannose residues in beta-D-mannosides.</text>
        <dbReference type="EC" id="3.2.1.25"/>
    </reaction>
</comment>
<dbReference type="GO" id="GO:0005576">
    <property type="term" value="C:extracellular region"/>
    <property type="evidence" value="ECO:0007669"/>
    <property type="project" value="UniProtKB-SubCell"/>
</dbReference>
<keyword evidence="8" id="KW-0325">Glycoprotein</keyword>
<comment type="similarity">
    <text evidence="10">Belongs to the glycosyl hydrolase 2 family. Beta-mannosidase B subfamily.</text>
</comment>
<evidence type="ECO:0000259" key="14">
    <source>
        <dbReference type="Pfam" id="PF00703"/>
    </source>
</evidence>
<comment type="caution">
    <text evidence="18">The sequence shown here is derived from an EMBL/GenBank/DDBJ whole genome shotgun (WGS) entry which is preliminary data.</text>
</comment>
<dbReference type="SUPFAM" id="SSF51445">
    <property type="entry name" value="(Trans)glycosidases"/>
    <property type="match status" value="1"/>
</dbReference>
<evidence type="ECO:0000259" key="15">
    <source>
        <dbReference type="Pfam" id="PF17753"/>
    </source>
</evidence>
<evidence type="ECO:0000313" key="19">
    <source>
        <dbReference type="Proteomes" id="UP001162031"/>
    </source>
</evidence>
<dbReference type="InterPro" id="IPR008979">
    <property type="entry name" value="Galactose-bd-like_sf"/>
</dbReference>
<evidence type="ECO:0000256" key="11">
    <source>
        <dbReference type="ARBA" id="ARBA00041069"/>
    </source>
</evidence>
<feature type="domain" description="Mannosidase Ig/CBM-like" evidence="16">
    <location>
        <begin position="739"/>
        <end position="842"/>
    </location>
</feature>
<feature type="domain" description="Beta-mannosidase Ig-fold" evidence="15">
    <location>
        <begin position="857"/>
        <end position="917"/>
    </location>
</feature>
<dbReference type="SUPFAM" id="SSF49303">
    <property type="entry name" value="beta-Galactosidase/glucuronidase domain"/>
    <property type="match status" value="1"/>
</dbReference>
<dbReference type="Gene3D" id="2.60.40.10">
    <property type="entry name" value="Immunoglobulins"/>
    <property type="match status" value="3"/>
</dbReference>
<dbReference type="EC" id="3.2.1.25" evidence="5"/>
<dbReference type="Gene3D" id="3.20.20.80">
    <property type="entry name" value="Glycosidases"/>
    <property type="match status" value="1"/>
</dbReference>
<evidence type="ECO:0000256" key="4">
    <source>
        <dbReference type="ARBA" id="ARBA00011738"/>
    </source>
</evidence>
<accession>A0AAV0TEZ6</accession>
<feature type="domain" description="Glycoside hydrolase family 2 immunoglobulin-like beta-sandwich" evidence="14">
    <location>
        <begin position="231"/>
        <end position="333"/>
    </location>
</feature>
<dbReference type="Pfam" id="PF22666">
    <property type="entry name" value="Glyco_hydro_2_N2"/>
    <property type="match status" value="1"/>
</dbReference>
<evidence type="ECO:0000256" key="13">
    <source>
        <dbReference type="SAM" id="SignalP"/>
    </source>
</evidence>
<dbReference type="InterPro" id="IPR041447">
    <property type="entry name" value="Mannosidase_ig"/>
</dbReference>